<evidence type="ECO:0000259" key="1">
    <source>
        <dbReference type="Pfam" id="PF00144"/>
    </source>
</evidence>
<name>A0A318KQY0_9NOCA</name>
<dbReference type="AlphaFoldDB" id="A0A318KQY0"/>
<gene>
    <name evidence="2" type="ORF">DFR70_104410</name>
</gene>
<accession>A0A318KQY0</accession>
<comment type="caution">
    <text evidence="2">The sequence shown here is derived from an EMBL/GenBank/DDBJ whole genome shotgun (WGS) entry which is preliminary data.</text>
</comment>
<proteinExistence type="predicted"/>
<protein>
    <submittedName>
        <fullName evidence="2">CubicO group peptidase (Beta-lactamase class C family)</fullName>
    </submittedName>
</protein>
<dbReference type="PANTHER" id="PTHR43283">
    <property type="entry name" value="BETA-LACTAMASE-RELATED"/>
    <property type="match status" value="1"/>
</dbReference>
<dbReference type="PANTHER" id="PTHR43283:SF7">
    <property type="entry name" value="BETA-LACTAMASE-RELATED DOMAIN-CONTAINING PROTEIN"/>
    <property type="match status" value="1"/>
</dbReference>
<dbReference type="Proteomes" id="UP000247569">
    <property type="component" value="Unassembled WGS sequence"/>
</dbReference>
<dbReference type="SUPFAM" id="SSF56601">
    <property type="entry name" value="beta-lactamase/transpeptidase-like"/>
    <property type="match status" value="1"/>
</dbReference>
<dbReference type="InterPro" id="IPR050789">
    <property type="entry name" value="Diverse_Enzym_Activities"/>
</dbReference>
<sequence length="410" mass="44087">MPTKHWGSTQVAALGWLPRRLRGACVRGATILMVAGTAAALVDPPLPAASPVVRLVVDQLTLETLRATPPSRQGALFAGRTVSASSAPRPFAVGAESSPATVPWRGSRISVREFLEATHTNSLVVVRDGAMTFEWYGPGYGAETKQSSWSVAKSVVSLLAGRAIGAGKLREQDRLVDLLPELTTGTAYDTITIQDLLDMTSGVDVAENYSYAATSSDDTTAMYLTDDIAAFVRDHRDLKFPPGSRADYRSIDAQLLGMAVARAEGKSLGELLQHGIWEPIGAQDDAVWNLDRQGGQEKGFCCLNATARDFAKIGQLILDNGRSGDTQVVPARWIGRIEQPAPLRIGPWGYSALWWHPTGGSGHDLAARGIFGQYIFVDQDTDTVIVKLSDNQLSSDEQEVIDALRAIAES</sequence>
<dbReference type="InterPro" id="IPR012338">
    <property type="entry name" value="Beta-lactam/transpept-like"/>
</dbReference>
<evidence type="ECO:0000313" key="2">
    <source>
        <dbReference type="EMBL" id="PXX65347.1"/>
    </source>
</evidence>
<organism evidence="2 3">
    <name type="scientific">Nocardia tenerifensis</name>
    <dbReference type="NCBI Taxonomy" id="228006"/>
    <lineage>
        <taxon>Bacteria</taxon>
        <taxon>Bacillati</taxon>
        <taxon>Actinomycetota</taxon>
        <taxon>Actinomycetes</taxon>
        <taxon>Mycobacteriales</taxon>
        <taxon>Nocardiaceae</taxon>
        <taxon>Nocardia</taxon>
    </lineage>
</organism>
<keyword evidence="3" id="KW-1185">Reference proteome</keyword>
<evidence type="ECO:0000313" key="3">
    <source>
        <dbReference type="Proteomes" id="UP000247569"/>
    </source>
</evidence>
<feature type="domain" description="Beta-lactamase-related" evidence="1">
    <location>
        <begin position="120"/>
        <end position="401"/>
    </location>
</feature>
<reference evidence="2 3" key="1">
    <citation type="submission" date="2018-05" db="EMBL/GenBank/DDBJ databases">
        <title>Genomic Encyclopedia of Type Strains, Phase IV (KMG-IV): sequencing the most valuable type-strain genomes for metagenomic binning, comparative biology and taxonomic classification.</title>
        <authorList>
            <person name="Goeker M."/>
        </authorList>
    </citation>
    <scope>NUCLEOTIDE SEQUENCE [LARGE SCALE GENOMIC DNA]</scope>
    <source>
        <strain evidence="2 3">DSM 44704</strain>
    </source>
</reference>
<dbReference type="InterPro" id="IPR001466">
    <property type="entry name" value="Beta-lactam-related"/>
</dbReference>
<dbReference type="Gene3D" id="3.40.710.10">
    <property type="entry name" value="DD-peptidase/beta-lactamase superfamily"/>
    <property type="match status" value="1"/>
</dbReference>
<dbReference type="EMBL" id="QJKF01000004">
    <property type="protein sequence ID" value="PXX65347.1"/>
    <property type="molecule type" value="Genomic_DNA"/>
</dbReference>
<dbReference type="Pfam" id="PF00144">
    <property type="entry name" value="Beta-lactamase"/>
    <property type="match status" value="1"/>
</dbReference>